<dbReference type="SUPFAM" id="SSF46689">
    <property type="entry name" value="Homeodomain-like"/>
    <property type="match status" value="1"/>
</dbReference>
<dbReference type="PROSITE" id="PS00675">
    <property type="entry name" value="SIGMA54_INTERACT_1"/>
    <property type="match status" value="1"/>
</dbReference>
<comment type="caution">
    <text evidence="6">The sequence shown here is derived from an EMBL/GenBank/DDBJ whole genome shotgun (WGS) entry which is preliminary data.</text>
</comment>
<dbReference type="AlphaFoldDB" id="A0A937DIM1"/>
<dbReference type="Proteomes" id="UP000642920">
    <property type="component" value="Unassembled WGS sequence"/>
</dbReference>
<organism evidence="6 7">
    <name type="scientific">Marivirga atlantica</name>
    <dbReference type="NCBI Taxonomy" id="1548457"/>
    <lineage>
        <taxon>Bacteria</taxon>
        <taxon>Pseudomonadati</taxon>
        <taxon>Bacteroidota</taxon>
        <taxon>Cytophagia</taxon>
        <taxon>Cytophagales</taxon>
        <taxon>Marivirgaceae</taxon>
        <taxon>Marivirga</taxon>
    </lineage>
</organism>
<protein>
    <submittedName>
        <fullName evidence="6">Sigma 54-interacting transcriptional regulator</fullName>
    </submittedName>
</protein>
<evidence type="ECO:0000313" key="6">
    <source>
        <dbReference type="EMBL" id="MBL0767178.1"/>
    </source>
</evidence>
<dbReference type="EMBL" id="JAERQG010000008">
    <property type="protein sequence ID" value="MBL0767178.1"/>
    <property type="molecule type" value="Genomic_DNA"/>
</dbReference>
<dbReference type="CDD" id="cd00009">
    <property type="entry name" value="AAA"/>
    <property type="match status" value="1"/>
</dbReference>
<dbReference type="Gene3D" id="1.10.10.60">
    <property type="entry name" value="Homeodomain-like"/>
    <property type="match status" value="1"/>
</dbReference>
<dbReference type="PANTHER" id="PTHR32071:SF121">
    <property type="entry name" value="SIGMA L-DEPENDENT TRANSCRIPTIONAL REGULATOR YQIR-RELATED"/>
    <property type="match status" value="1"/>
</dbReference>
<evidence type="ECO:0000313" key="7">
    <source>
        <dbReference type="Proteomes" id="UP000642920"/>
    </source>
</evidence>
<keyword evidence="3" id="KW-0805">Transcription regulation</keyword>
<sequence>MDIQTIKNRFGIIGNADQLNHAIRVAMQVAPTEMTVLITGESGVGKESFSKIIHQLSARKHGSFIAVNCGAIPEGTIDSELFGHEKGAFTGAHDSRKGYFEVTNGGTIFLDEIGEMPLPTQSRLLRVLENGEFIKVGASKVNKTDVRVVAATNVNLIKAVEKGKFREDLYYRLNTVPIYVPPLRERGNDIELLFRKFTSDFAEKYKVNPIKLTPEAVKVLLNFRYPGNIRQLKNISEQISLLEMEKEVDAERLMKYLPQEGNMMPAIYTGDKSSTSGNDGFSERDILYKILFDMRNDVEELKKLVHSVLKNDDYNGDEILKEHQDLFEIKSSSKEPGDIVESQNYPYLIQNSKEEGRNNYDIEEVQDADHEIEEESLSLEKKEKEMIQRALEKNNNKRKYAAQDLGISERTLYRKIKQYDLQN</sequence>
<dbReference type="InterPro" id="IPR002078">
    <property type="entry name" value="Sigma_54_int"/>
</dbReference>
<reference evidence="6" key="1">
    <citation type="submission" date="2021-01" db="EMBL/GenBank/DDBJ databases">
        <title>Marivirga sp. nov., isolated from intertidal surface sediments.</title>
        <authorList>
            <person name="Zhang M."/>
        </authorList>
    </citation>
    <scope>NUCLEOTIDE SEQUENCE</scope>
    <source>
        <strain evidence="6">SM1354</strain>
    </source>
</reference>
<dbReference type="InterPro" id="IPR003593">
    <property type="entry name" value="AAA+_ATPase"/>
</dbReference>
<evidence type="ECO:0000256" key="2">
    <source>
        <dbReference type="ARBA" id="ARBA00022840"/>
    </source>
</evidence>
<evidence type="ECO:0000256" key="1">
    <source>
        <dbReference type="ARBA" id="ARBA00022741"/>
    </source>
</evidence>
<dbReference type="Gene3D" id="3.40.50.300">
    <property type="entry name" value="P-loop containing nucleotide triphosphate hydrolases"/>
    <property type="match status" value="1"/>
</dbReference>
<dbReference type="InterPro" id="IPR025944">
    <property type="entry name" value="Sigma_54_int_dom_CS"/>
</dbReference>
<name>A0A937DIM1_9BACT</name>
<dbReference type="SUPFAM" id="SSF52540">
    <property type="entry name" value="P-loop containing nucleoside triphosphate hydrolases"/>
    <property type="match status" value="1"/>
</dbReference>
<accession>A0A937DIM1</accession>
<evidence type="ECO:0000256" key="4">
    <source>
        <dbReference type="ARBA" id="ARBA00023163"/>
    </source>
</evidence>
<feature type="domain" description="Sigma-54 factor interaction" evidence="5">
    <location>
        <begin position="12"/>
        <end position="241"/>
    </location>
</feature>
<keyword evidence="1" id="KW-0547">Nucleotide-binding</keyword>
<dbReference type="Pfam" id="PF25601">
    <property type="entry name" value="AAA_lid_14"/>
    <property type="match status" value="1"/>
</dbReference>
<keyword evidence="7" id="KW-1185">Reference proteome</keyword>
<dbReference type="PANTHER" id="PTHR32071">
    <property type="entry name" value="TRANSCRIPTIONAL REGULATORY PROTEIN"/>
    <property type="match status" value="1"/>
</dbReference>
<gene>
    <name evidence="6" type="ORF">JKP34_18065</name>
</gene>
<dbReference type="RefSeq" id="WP_201924730.1">
    <property type="nucleotide sequence ID" value="NZ_JAERQG010000008.1"/>
</dbReference>
<dbReference type="GO" id="GO:0006355">
    <property type="term" value="P:regulation of DNA-templated transcription"/>
    <property type="evidence" value="ECO:0007669"/>
    <property type="project" value="InterPro"/>
</dbReference>
<dbReference type="Gene3D" id="1.10.8.60">
    <property type="match status" value="1"/>
</dbReference>
<dbReference type="PROSITE" id="PS00688">
    <property type="entry name" value="SIGMA54_INTERACT_3"/>
    <property type="match status" value="1"/>
</dbReference>
<dbReference type="Pfam" id="PF02954">
    <property type="entry name" value="HTH_8"/>
    <property type="match status" value="1"/>
</dbReference>
<dbReference type="InterPro" id="IPR025662">
    <property type="entry name" value="Sigma_54_int_dom_ATP-bd_1"/>
</dbReference>
<dbReference type="PROSITE" id="PS50045">
    <property type="entry name" value="SIGMA54_INTERACT_4"/>
    <property type="match status" value="1"/>
</dbReference>
<dbReference type="InterPro" id="IPR058031">
    <property type="entry name" value="AAA_lid_NorR"/>
</dbReference>
<dbReference type="GO" id="GO:0043565">
    <property type="term" value="F:sequence-specific DNA binding"/>
    <property type="evidence" value="ECO:0007669"/>
    <property type="project" value="InterPro"/>
</dbReference>
<proteinExistence type="predicted"/>
<dbReference type="PRINTS" id="PR01590">
    <property type="entry name" value="HTHFIS"/>
</dbReference>
<keyword evidence="2" id="KW-0067">ATP-binding</keyword>
<evidence type="ECO:0000259" key="5">
    <source>
        <dbReference type="PROSITE" id="PS50045"/>
    </source>
</evidence>
<dbReference type="SMART" id="SM00382">
    <property type="entry name" value="AAA"/>
    <property type="match status" value="1"/>
</dbReference>
<dbReference type="Pfam" id="PF00158">
    <property type="entry name" value="Sigma54_activat"/>
    <property type="match status" value="1"/>
</dbReference>
<dbReference type="InterPro" id="IPR002197">
    <property type="entry name" value="HTH_Fis"/>
</dbReference>
<dbReference type="FunFam" id="3.40.50.300:FF:000006">
    <property type="entry name" value="DNA-binding transcriptional regulator NtrC"/>
    <property type="match status" value="1"/>
</dbReference>
<evidence type="ECO:0000256" key="3">
    <source>
        <dbReference type="ARBA" id="ARBA00023015"/>
    </source>
</evidence>
<dbReference type="InterPro" id="IPR027417">
    <property type="entry name" value="P-loop_NTPase"/>
</dbReference>
<keyword evidence="4" id="KW-0804">Transcription</keyword>
<dbReference type="GO" id="GO:0005524">
    <property type="term" value="F:ATP binding"/>
    <property type="evidence" value="ECO:0007669"/>
    <property type="project" value="UniProtKB-KW"/>
</dbReference>
<dbReference type="InterPro" id="IPR009057">
    <property type="entry name" value="Homeodomain-like_sf"/>
</dbReference>